<accession>H0HXJ0</accession>
<reference evidence="2 3" key="1">
    <citation type="journal article" date="2012" name="J. Bacteriol.">
        <title>Draft Genome Sequence of Mesorhizobium alhagi CCNWXJ12-2T, a Novel Salt-Resistant Species Isolated from the Desert of Northwestern China.</title>
        <authorList>
            <person name="Zhou M."/>
            <person name="Chen W."/>
            <person name="Chen H."/>
            <person name="Wei G."/>
        </authorList>
    </citation>
    <scope>NUCLEOTIDE SEQUENCE [LARGE SCALE GENOMIC DNA]</scope>
    <source>
        <strain evidence="2 3">CCNWXJ12-2</strain>
    </source>
</reference>
<dbReference type="EMBL" id="AHAM01000206">
    <property type="protein sequence ID" value="EHK54601.1"/>
    <property type="molecule type" value="Genomic_DNA"/>
</dbReference>
<proteinExistence type="predicted"/>
<keyword evidence="3" id="KW-1185">Reference proteome</keyword>
<sequence length="95" mass="10325">MHGRFGYPGLFAAYNAGPTRYEKNLRTGRPLPAETRAYMHKRTGTRAETSTPAEKSLGTGLLFPLRSNRNIGPANEKARPGGAVFVPLRIGRAGQ</sequence>
<name>H0HXJ0_9HYPH</name>
<dbReference type="AlphaFoldDB" id="H0HXJ0"/>
<evidence type="ECO:0000313" key="3">
    <source>
        <dbReference type="Proteomes" id="UP000003250"/>
    </source>
</evidence>
<dbReference type="Proteomes" id="UP000003250">
    <property type="component" value="Unassembled WGS sequence"/>
</dbReference>
<evidence type="ECO:0000313" key="2">
    <source>
        <dbReference type="EMBL" id="EHK54601.1"/>
    </source>
</evidence>
<gene>
    <name evidence="2" type="ORF">MAXJ12_24567</name>
</gene>
<organism evidence="2 3">
    <name type="scientific">Mesorhizobium alhagi CCNWXJ12-2</name>
    <dbReference type="NCBI Taxonomy" id="1107882"/>
    <lineage>
        <taxon>Bacteria</taxon>
        <taxon>Pseudomonadati</taxon>
        <taxon>Pseudomonadota</taxon>
        <taxon>Alphaproteobacteria</taxon>
        <taxon>Hyphomicrobiales</taxon>
        <taxon>Phyllobacteriaceae</taxon>
        <taxon>Allomesorhizobium</taxon>
    </lineage>
</organism>
<dbReference type="RefSeq" id="WP_008838497.1">
    <property type="nucleotide sequence ID" value="NZ_AHAM01000206.1"/>
</dbReference>
<feature type="region of interest" description="Disordered" evidence="1">
    <location>
        <begin position="39"/>
        <end position="80"/>
    </location>
</feature>
<dbReference type="PATRIC" id="fig|1107882.3.peg.4767"/>
<evidence type="ECO:0000256" key="1">
    <source>
        <dbReference type="SAM" id="MobiDB-lite"/>
    </source>
</evidence>
<protein>
    <submittedName>
        <fullName evidence="2">Lytic transglycosylase catalytic subunit</fullName>
    </submittedName>
</protein>